<accession>A0ABN6H5G4</accession>
<feature type="compositionally biased region" description="Basic and acidic residues" evidence="1">
    <location>
        <begin position="156"/>
        <end position="165"/>
    </location>
</feature>
<evidence type="ECO:0000256" key="1">
    <source>
        <dbReference type="SAM" id="MobiDB-lite"/>
    </source>
</evidence>
<protein>
    <submittedName>
        <fullName evidence="2">Condensation domain-containing protein</fullName>
    </submittedName>
</protein>
<dbReference type="EMBL" id="AP024702">
    <property type="protein sequence ID" value="BCX48910.1"/>
    <property type="molecule type" value="Genomic_DNA"/>
</dbReference>
<sequence length="445" mass="49344">MIPATTSDGFLLALESKKRRSGQWHHLSATILELEGRMDPASLRAAADALAKRHPLLNARITRGKDFIARWIPGDPLPCPLETSDRDESSDPARDARTFIEASKIDILKDGPNLELVALQYGPDSWRLILVWPHALFDAIGINKLISELDNLSTDRREDWGETSKTEGSPGGLWSEAKPMVEEMRTFPAWPIRSLHDKTRSPSDPRFEVFNFDRETSARIRTKMAGTAGELLMLPYFASCAARAVHAVICRRHPDEEAPILLSLPVQRIANPAKRPLFQNHMVAYSLLMEPAELRNLGTASKALYRKYADFMRRKLPAAMEALMKLMERCPSFLYLKPASFYLKGEICSLFHSHTGEFAPGVSELFGSRLLNGYHVPTVSSPPGIGIFFSEFDGQLSCTISTLNGTLTPDERDLLVGTLLEDLGIEAATPEATAPPQACEPVHGS</sequence>
<gene>
    <name evidence="2" type="ORF">HAHE_28180</name>
</gene>
<name>A0ABN6H5G4_9BACT</name>
<evidence type="ECO:0000313" key="3">
    <source>
        <dbReference type="Proteomes" id="UP001374893"/>
    </source>
</evidence>
<evidence type="ECO:0000313" key="2">
    <source>
        <dbReference type="EMBL" id="BCX48910.1"/>
    </source>
</evidence>
<dbReference type="Gene3D" id="3.30.559.10">
    <property type="entry name" value="Chloramphenicol acetyltransferase-like domain"/>
    <property type="match status" value="1"/>
</dbReference>
<dbReference type="Proteomes" id="UP001374893">
    <property type="component" value="Chromosome"/>
</dbReference>
<dbReference type="SUPFAM" id="SSF52777">
    <property type="entry name" value="CoA-dependent acyltransferases"/>
    <property type="match status" value="1"/>
</dbReference>
<organism evidence="2 3">
    <name type="scientific">Haloferula helveola</name>
    <dbReference type="NCBI Taxonomy" id="490095"/>
    <lineage>
        <taxon>Bacteria</taxon>
        <taxon>Pseudomonadati</taxon>
        <taxon>Verrucomicrobiota</taxon>
        <taxon>Verrucomicrobiia</taxon>
        <taxon>Verrucomicrobiales</taxon>
        <taxon>Verrucomicrobiaceae</taxon>
        <taxon>Haloferula</taxon>
    </lineage>
</organism>
<dbReference type="RefSeq" id="WP_338685313.1">
    <property type="nucleotide sequence ID" value="NZ_AP024702.1"/>
</dbReference>
<proteinExistence type="predicted"/>
<keyword evidence="3" id="KW-1185">Reference proteome</keyword>
<dbReference type="InterPro" id="IPR023213">
    <property type="entry name" value="CAT-like_dom_sf"/>
</dbReference>
<reference evidence="2 3" key="1">
    <citation type="submission" date="2021-06" db="EMBL/GenBank/DDBJ databases">
        <title>Complete genome of Haloferula helveola possessing various polysaccharide degrading enzymes.</title>
        <authorList>
            <person name="Takami H."/>
            <person name="Huang C."/>
            <person name="Hamasaki K."/>
        </authorList>
    </citation>
    <scope>NUCLEOTIDE SEQUENCE [LARGE SCALE GENOMIC DNA]</scope>
    <source>
        <strain evidence="2 3">CN-1</strain>
    </source>
</reference>
<feature type="region of interest" description="Disordered" evidence="1">
    <location>
        <begin position="156"/>
        <end position="175"/>
    </location>
</feature>